<feature type="chain" id="PRO_5040147657" description="Extracellular membrane protein CFEM domain-containing protein" evidence="1">
    <location>
        <begin position="28"/>
        <end position="159"/>
    </location>
</feature>
<evidence type="ECO:0000313" key="3">
    <source>
        <dbReference type="Proteomes" id="UP000723463"/>
    </source>
</evidence>
<dbReference type="EMBL" id="JAAAXW010000160">
    <property type="protein sequence ID" value="KAF9541653.1"/>
    <property type="molecule type" value="Genomic_DNA"/>
</dbReference>
<accession>A0A9P6K1M6</accession>
<name>A0A9P6K1M6_9FUNG</name>
<feature type="signal peptide" evidence="1">
    <location>
        <begin position="1"/>
        <end position="27"/>
    </location>
</feature>
<comment type="caution">
    <text evidence="2">The sequence shown here is derived from an EMBL/GenBank/DDBJ whole genome shotgun (WGS) entry which is preliminary data.</text>
</comment>
<evidence type="ECO:0008006" key="4">
    <source>
        <dbReference type="Google" id="ProtNLM"/>
    </source>
</evidence>
<reference evidence="2" key="1">
    <citation type="journal article" date="2020" name="Fungal Divers.">
        <title>Resolving the Mortierellaceae phylogeny through synthesis of multi-gene phylogenetics and phylogenomics.</title>
        <authorList>
            <person name="Vandepol N."/>
            <person name="Liber J."/>
            <person name="Desiro A."/>
            <person name="Na H."/>
            <person name="Kennedy M."/>
            <person name="Barry K."/>
            <person name="Grigoriev I.V."/>
            <person name="Miller A.N."/>
            <person name="O'Donnell K."/>
            <person name="Stajich J.E."/>
            <person name="Bonito G."/>
        </authorList>
    </citation>
    <scope>NUCLEOTIDE SEQUENCE</scope>
    <source>
        <strain evidence="2">NRRL 2591</strain>
    </source>
</reference>
<evidence type="ECO:0000256" key="1">
    <source>
        <dbReference type="SAM" id="SignalP"/>
    </source>
</evidence>
<keyword evidence="1" id="KW-0732">Signal</keyword>
<evidence type="ECO:0000313" key="2">
    <source>
        <dbReference type="EMBL" id="KAF9541653.1"/>
    </source>
</evidence>
<proteinExistence type="predicted"/>
<sequence length="159" mass="15689">MHFSKTFATALIATLAILSSLSIPTTAQPPLNTILCYQCLEKAAVAITPSCAGLVSSPLSVAINPFTLTDAQKSCYCGLGAASASWAKTCEAPETCDSGTITQYIQSFAVVKGTVCLAAGIGNSLTGGSAAGQAAVPMAVAVKVAAGLVAAAVGAGSIF</sequence>
<gene>
    <name evidence="2" type="ORF">EC957_002894</name>
</gene>
<keyword evidence="3" id="KW-1185">Reference proteome</keyword>
<dbReference type="Proteomes" id="UP000723463">
    <property type="component" value="Unassembled WGS sequence"/>
</dbReference>
<dbReference type="AlphaFoldDB" id="A0A9P6K1M6"/>
<organism evidence="2 3">
    <name type="scientific">Mortierella hygrophila</name>
    <dbReference type="NCBI Taxonomy" id="979708"/>
    <lineage>
        <taxon>Eukaryota</taxon>
        <taxon>Fungi</taxon>
        <taxon>Fungi incertae sedis</taxon>
        <taxon>Mucoromycota</taxon>
        <taxon>Mortierellomycotina</taxon>
        <taxon>Mortierellomycetes</taxon>
        <taxon>Mortierellales</taxon>
        <taxon>Mortierellaceae</taxon>
        <taxon>Mortierella</taxon>
    </lineage>
</organism>
<protein>
    <recommendedName>
        <fullName evidence="4">Extracellular membrane protein CFEM domain-containing protein</fullName>
    </recommendedName>
</protein>